<reference evidence="1" key="1">
    <citation type="journal article" date="2014" name="Int. J. Syst. Evol. Microbiol.">
        <title>Complete genome sequence of Corynebacterium casei LMG S-19264T (=DSM 44701T), isolated from a smear-ripened cheese.</title>
        <authorList>
            <consortium name="US DOE Joint Genome Institute (JGI-PGF)"/>
            <person name="Walter F."/>
            <person name="Albersmeier A."/>
            <person name="Kalinowski J."/>
            <person name="Ruckert C."/>
        </authorList>
    </citation>
    <scope>NUCLEOTIDE SEQUENCE</scope>
    <source>
        <strain evidence="1">CGMCC 1.15493</strain>
    </source>
</reference>
<dbReference type="Proteomes" id="UP000613160">
    <property type="component" value="Unassembled WGS sequence"/>
</dbReference>
<dbReference type="InterPro" id="IPR029063">
    <property type="entry name" value="SAM-dependent_MTases_sf"/>
</dbReference>
<evidence type="ECO:0000313" key="2">
    <source>
        <dbReference type="Proteomes" id="UP000613160"/>
    </source>
</evidence>
<evidence type="ECO:0008006" key="3">
    <source>
        <dbReference type="Google" id="ProtNLM"/>
    </source>
</evidence>
<gene>
    <name evidence="1" type="ORF">GCM10011335_22600</name>
</gene>
<proteinExistence type="predicted"/>
<name>A0A917DA89_9HYPH</name>
<dbReference type="Pfam" id="PF13578">
    <property type="entry name" value="Methyltransf_24"/>
    <property type="match status" value="1"/>
</dbReference>
<keyword evidence="2" id="KW-1185">Reference proteome</keyword>
<dbReference type="Gene3D" id="3.40.50.150">
    <property type="entry name" value="Vaccinia Virus protein VP39"/>
    <property type="match status" value="1"/>
</dbReference>
<organism evidence="1 2">
    <name type="scientific">Aureimonas glaciei</name>
    <dbReference type="NCBI Taxonomy" id="1776957"/>
    <lineage>
        <taxon>Bacteria</taxon>
        <taxon>Pseudomonadati</taxon>
        <taxon>Pseudomonadota</taxon>
        <taxon>Alphaproteobacteria</taxon>
        <taxon>Hyphomicrobiales</taxon>
        <taxon>Aurantimonadaceae</taxon>
        <taxon>Aureimonas</taxon>
    </lineage>
</organism>
<dbReference type="AlphaFoldDB" id="A0A917DA89"/>
<accession>A0A917DA89</accession>
<reference evidence="1" key="2">
    <citation type="submission" date="2020-09" db="EMBL/GenBank/DDBJ databases">
        <authorList>
            <person name="Sun Q."/>
            <person name="Zhou Y."/>
        </authorList>
    </citation>
    <scope>NUCLEOTIDE SEQUENCE</scope>
    <source>
        <strain evidence="1">CGMCC 1.15493</strain>
    </source>
</reference>
<comment type="caution">
    <text evidence="1">The sequence shown here is derived from an EMBL/GenBank/DDBJ whole genome shotgun (WGS) entry which is preliminary data.</text>
</comment>
<evidence type="ECO:0000313" key="1">
    <source>
        <dbReference type="EMBL" id="GGD19207.1"/>
    </source>
</evidence>
<sequence length="351" mass="39591">MKENSLVRNILRRLYRRSAPNIVSASEEISENAEVRSERDRLIDSAKSIAELVRSAGLVGGAFVDASVLKAFQAEGLSLSYNHYYSVIPDLNHLPQNLWDGQGYSRAWSEIKADDYRPLLNRILNYVAEIAETPSRAETGFFWDNPMFPPLDAIAYYGIIRDIKPSKVLEIGSGYSTHLAVRALEQNGQGTVTCVEPFPEPFLLELKRDILSIDSSTVQDAPLSIFESLRSGDILFIDTSHTIKTGSDVNYILFEVLPRLASGVWIHIHDFFAPFEYPKHWFDDIGIIWNEQYAILAFLMNNDRYKVVLPNYLASVESETVLAERLAGLDIWDIKMNLGGARGASLWLTKL</sequence>
<dbReference type="EMBL" id="BMJJ01000004">
    <property type="protein sequence ID" value="GGD19207.1"/>
    <property type="molecule type" value="Genomic_DNA"/>
</dbReference>
<dbReference type="RefSeq" id="WP_188850691.1">
    <property type="nucleotide sequence ID" value="NZ_BMJJ01000004.1"/>
</dbReference>
<protein>
    <recommendedName>
        <fullName evidence="3">Class I SAM-dependent methyltransferase</fullName>
    </recommendedName>
</protein>
<dbReference type="SUPFAM" id="SSF53335">
    <property type="entry name" value="S-adenosyl-L-methionine-dependent methyltransferases"/>
    <property type="match status" value="1"/>
</dbReference>